<evidence type="ECO:0000256" key="1">
    <source>
        <dbReference type="SAM" id="MobiDB-lite"/>
    </source>
</evidence>
<feature type="compositionally biased region" description="Acidic residues" evidence="1">
    <location>
        <begin position="568"/>
        <end position="602"/>
    </location>
</feature>
<feature type="transmembrane region" description="Helical" evidence="2">
    <location>
        <begin position="40"/>
        <end position="58"/>
    </location>
</feature>
<dbReference type="EMBL" id="JBHRRZ010000037">
    <property type="protein sequence ID" value="MFC2949483.1"/>
    <property type="molecule type" value="Genomic_DNA"/>
</dbReference>
<feature type="transmembrane region" description="Helical" evidence="2">
    <location>
        <begin position="12"/>
        <end position="34"/>
    </location>
</feature>
<dbReference type="Proteomes" id="UP001595387">
    <property type="component" value="Unassembled WGS sequence"/>
</dbReference>
<accession>A0ABV7A928</accession>
<dbReference type="InterPro" id="IPR038765">
    <property type="entry name" value="Papain-like_cys_pep_sf"/>
</dbReference>
<sequence>MTDKGHMDFQAFILATILYLSGFFLFLEWLYPVAELTDTGNITVFVLFALYCFIITLFRMKWWISVPLKAAGMFFFMNLLYFSEAFLMLGWLKALAGDVLFNLELMFSQQWDALTPMFRTLLFFILIWLMSYLLYYWFVVIKRIFLFVLLTILYIAVLDTFTVYQAELAIVRAFVFSFVALGIAHLMRELNDGSIKLSRPGQALVLLLPVIAVVLFVSFIGFAAPKPAPQWPDPVPFIQSAANGAETGGGSVVQKVGYDEDDSRLGGSFSQDYTPVFQAEATERQYWRIETKDVYTGKGWESSGERDYQLQEDGRISLETFADTVETESRTALLKFQEHADLEKLVYPYGVESADHPGAQFLLDDRTEAVQTRINQKVANLNGYSLTYEYPSFEINRLREASGQDPEHIAERYTQLPEEMPDRVRELAEEITAPFGNRYDQTKAVENYFSEANGFAYQTSNVPVPGEGQDYVDQFLFDTQAGYCDNYSTSMVVMLRSLDVPARWVKGFTGGERLYNQESSLGEDYHVYEVTNSNAHSWVEVYFPETGWVPFEPTQGFSNPSEFYTGGEDGDPGAEDEVQNPEEDEEQNNDQSDEQLQEEEADPAFASNESFTGGSSSGWWQLLAATAAAGLVVLMLYLSRFRWQTLLLEWRLRQGGDAKACQAAYLHVMKILEAKGWQKKPDQTLREYAAMIDEHYDTGEMGRMTAQYERMLYKGEAEPDHLEELRQLWKNLINRILG</sequence>
<keyword evidence="5" id="KW-1185">Reference proteome</keyword>
<keyword evidence="2" id="KW-0812">Transmembrane</keyword>
<dbReference type="Pfam" id="PF13559">
    <property type="entry name" value="DUF4129"/>
    <property type="match status" value="1"/>
</dbReference>
<feature type="transmembrane region" description="Helical" evidence="2">
    <location>
        <begin position="203"/>
        <end position="224"/>
    </location>
</feature>
<dbReference type="Gene3D" id="3.10.620.30">
    <property type="match status" value="1"/>
</dbReference>
<feature type="transmembrane region" description="Helical" evidence="2">
    <location>
        <begin position="116"/>
        <end position="137"/>
    </location>
</feature>
<name>A0ABV7A928_9BACI</name>
<dbReference type="InterPro" id="IPR052901">
    <property type="entry name" value="Bact_TGase-like"/>
</dbReference>
<evidence type="ECO:0000313" key="5">
    <source>
        <dbReference type="Proteomes" id="UP001595387"/>
    </source>
</evidence>
<gene>
    <name evidence="4" type="ORF">ACFODW_14270</name>
</gene>
<dbReference type="InterPro" id="IPR025403">
    <property type="entry name" value="TgpA-like_C"/>
</dbReference>
<dbReference type="InterPro" id="IPR002931">
    <property type="entry name" value="Transglutaminase-like"/>
</dbReference>
<feature type="transmembrane region" description="Helical" evidence="2">
    <location>
        <begin position="144"/>
        <end position="164"/>
    </location>
</feature>
<dbReference type="SUPFAM" id="SSF54001">
    <property type="entry name" value="Cysteine proteinases"/>
    <property type="match status" value="1"/>
</dbReference>
<dbReference type="PANTHER" id="PTHR42736">
    <property type="entry name" value="PROTEIN-GLUTAMINE GAMMA-GLUTAMYLTRANSFERASE"/>
    <property type="match status" value="1"/>
</dbReference>
<feature type="region of interest" description="Disordered" evidence="1">
    <location>
        <begin position="559"/>
        <end position="612"/>
    </location>
</feature>
<evidence type="ECO:0000256" key="2">
    <source>
        <dbReference type="SAM" id="Phobius"/>
    </source>
</evidence>
<dbReference type="PANTHER" id="PTHR42736:SF1">
    <property type="entry name" value="PROTEIN-GLUTAMINE GAMMA-GLUTAMYLTRANSFERASE"/>
    <property type="match status" value="1"/>
</dbReference>
<protein>
    <submittedName>
        <fullName evidence="4">DUF3488 and DUF4129 domain-containing transglutaminase family protein</fullName>
    </submittedName>
</protein>
<feature type="transmembrane region" description="Helical" evidence="2">
    <location>
        <begin position="70"/>
        <end position="96"/>
    </location>
</feature>
<feature type="transmembrane region" description="Helical" evidence="2">
    <location>
        <begin position="170"/>
        <end position="191"/>
    </location>
</feature>
<keyword evidence="2" id="KW-0472">Membrane</keyword>
<organism evidence="4 5">
    <name type="scientific">Virgibacillus sediminis</name>
    <dbReference type="NCBI Taxonomy" id="202260"/>
    <lineage>
        <taxon>Bacteria</taxon>
        <taxon>Bacillati</taxon>
        <taxon>Bacillota</taxon>
        <taxon>Bacilli</taxon>
        <taxon>Bacillales</taxon>
        <taxon>Bacillaceae</taxon>
        <taxon>Virgibacillus</taxon>
    </lineage>
</organism>
<feature type="domain" description="Transglutaminase-like" evidence="3">
    <location>
        <begin position="476"/>
        <end position="555"/>
    </location>
</feature>
<dbReference type="Pfam" id="PF01841">
    <property type="entry name" value="Transglut_core"/>
    <property type="match status" value="1"/>
</dbReference>
<dbReference type="RefSeq" id="WP_390307455.1">
    <property type="nucleotide sequence ID" value="NZ_JBHRRZ010000037.1"/>
</dbReference>
<reference evidence="5" key="1">
    <citation type="journal article" date="2019" name="Int. J. Syst. Evol. Microbiol.">
        <title>The Global Catalogue of Microorganisms (GCM) 10K type strain sequencing project: providing services to taxonomists for standard genome sequencing and annotation.</title>
        <authorList>
            <consortium name="The Broad Institute Genomics Platform"/>
            <consortium name="The Broad Institute Genome Sequencing Center for Infectious Disease"/>
            <person name="Wu L."/>
            <person name="Ma J."/>
        </authorList>
    </citation>
    <scope>NUCLEOTIDE SEQUENCE [LARGE SCALE GENOMIC DNA]</scope>
    <source>
        <strain evidence="5">KCTC 13193</strain>
    </source>
</reference>
<proteinExistence type="predicted"/>
<evidence type="ECO:0000313" key="4">
    <source>
        <dbReference type="EMBL" id="MFC2949483.1"/>
    </source>
</evidence>
<keyword evidence="2" id="KW-1133">Transmembrane helix</keyword>
<dbReference type="SMART" id="SM00460">
    <property type="entry name" value="TGc"/>
    <property type="match status" value="1"/>
</dbReference>
<evidence type="ECO:0000259" key="3">
    <source>
        <dbReference type="SMART" id="SM00460"/>
    </source>
</evidence>
<feature type="transmembrane region" description="Helical" evidence="2">
    <location>
        <begin position="618"/>
        <end position="638"/>
    </location>
</feature>
<comment type="caution">
    <text evidence="4">The sequence shown here is derived from an EMBL/GenBank/DDBJ whole genome shotgun (WGS) entry which is preliminary data.</text>
</comment>